<proteinExistence type="predicted"/>
<feature type="transmembrane region" description="Helical" evidence="2">
    <location>
        <begin position="188"/>
        <end position="207"/>
    </location>
</feature>
<comment type="caution">
    <text evidence="3">The sequence shown here is derived from an EMBL/GenBank/DDBJ whole genome shotgun (WGS) entry which is preliminary data.</text>
</comment>
<evidence type="ECO:0000256" key="1">
    <source>
        <dbReference type="SAM" id="MobiDB-lite"/>
    </source>
</evidence>
<keyword evidence="2" id="KW-1133">Transmembrane helix</keyword>
<keyword evidence="2" id="KW-0812">Transmembrane</keyword>
<name>A0ABR4EWU9_9PEZI</name>
<evidence type="ECO:0000313" key="4">
    <source>
        <dbReference type="Proteomes" id="UP001600888"/>
    </source>
</evidence>
<organism evidence="3 4">
    <name type="scientific">Diaporthe vaccinii</name>
    <dbReference type="NCBI Taxonomy" id="105482"/>
    <lineage>
        <taxon>Eukaryota</taxon>
        <taxon>Fungi</taxon>
        <taxon>Dikarya</taxon>
        <taxon>Ascomycota</taxon>
        <taxon>Pezizomycotina</taxon>
        <taxon>Sordariomycetes</taxon>
        <taxon>Sordariomycetidae</taxon>
        <taxon>Diaporthales</taxon>
        <taxon>Diaporthaceae</taxon>
        <taxon>Diaporthe</taxon>
        <taxon>Diaporthe eres species complex</taxon>
    </lineage>
</organism>
<feature type="transmembrane region" description="Helical" evidence="2">
    <location>
        <begin position="247"/>
        <end position="280"/>
    </location>
</feature>
<feature type="transmembrane region" description="Helical" evidence="2">
    <location>
        <begin position="219"/>
        <end position="240"/>
    </location>
</feature>
<feature type="region of interest" description="Disordered" evidence="1">
    <location>
        <begin position="133"/>
        <end position="185"/>
    </location>
</feature>
<evidence type="ECO:0000313" key="3">
    <source>
        <dbReference type="EMBL" id="KAL2286887.1"/>
    </source>
</evidence>
<feature type="compositionally biased region" description="Basic and acidic residues" evidence="1">
    <location>
        <begin position="171"/>
        <end position="185"/>
    </location>
</feature>
<keyword evidence="4" id="KW-1185">Reference proteome</keyword>
<protein>
    <submittedName>
        <fullName evidence="3">Uncharacterized protein</fullName>
    </submittedName>
</protein>
<evidence type="ECO:0000256" key="2">
    <source>
        <dbReference type="SAM" id="Phobius"/>
    </source>
</evidence>
<keyword evidence="2" id="KW-0472">Membrane</keyword>
<accession>A0ABR4EWU9</accession>
<dbReference type="Proteomes" id="UP001600888">
    <property type="component" value="Unassembled WGS sequence"/>
</dbReference>
<reference evidence="3 4" key="1">
    <citation type="submission" date="2024-03" db="EMBL/GenBank/DDBJ databases">
        <title>A high-quality draft genome sequence of Diaporthe vaccinii, a causative agent of upright dieback and viscid rot disease in cranberry plants.</title>
        <authorList>
            <person name="Sarrasin M."/>
            <person name="Lang B.F."/>
            <person name="Burger G."/>
        </authorList>
    </citation>
    <scope>NUCLEOTIDE SEQUENCE [LARGE SCALE GENOMIC DNA]</scope>
    <source>
        <strain evidence="3 4">IS7</strain>
    </source>
</reference>
<sequence length="282" mass="30584">MSRTITQVALSPPFRHLLSRNPMHHLLAPRCPNMKLPSSLATRYQPHVRASTVSGSQPHLAMTAKRGLKRFESTSITSSTMSQLTSTPTLVGVPSIQQSHGEMTSLPNVSRITNLLEKAFPNIDYSLEKLKSRVTQPDAATKESKKQPTTLPHKTSEDPRGGGVYCIGHAENNKDDSKKGRQDNPRRVSGVVVLTGAFTFPFHLGRIDFVNEPVASLRTVATVLSVALVAAAIFICLMFASVDVVRLMAVVVIHIGLFALWAAPAIGPLTVLATLVSYLGSW</sequence>
<dbReference type="EMBL" id="JBAWTH010000022">
    <property type="protein sequence ID" value="KAL2286887.1"/>
    <property type="molecule type" value="Genomic_DNA"/>
</dbReference>
<gene>
    <name evidence="3" type="ORF">FJTKL_06409</name>
</gene>